<organism evidence="5 6">
    <name type="scientific">Solanum bulbocastanum</name>
    <name type="common">Wild potato</name>
    <dbReference type="NCBI Taxonomy" id="147425"/>
    <lineage>
        <taxon>Eukaryota</taxon>
        <taxon>Viridiplantae</taxon>
        <taxon>Streptophyta</taxon>
        <taxon>Embryophyta</taxon>
        <taxon>Tracheophyta</taxon>
        <taxon>Spermatophyta</taxon>
        <taxon>Magnoliopsida</taxon>
        <taxon>eudicotyledons</taxon>
        <taxon>Gunneridae</taxon>
        <taxon>Pentapetalae</taxon>
        <taxon>asterids</taxon>
        <taxon>lamiids</taxon>
        <taxon>Solanales</taxon>
        <taxon>Solanaceae</taxon>
        <taxon>Solanoideae</taxon>
        <taxon>Solaneae</taxon>
        <taxon>Solanum</taxon>
    </lineage>
</organism>
<dbReference type="InterPro" id="IPR004087">
    <property type="entry name" value="KH_dom"/>
</dbReference>
<reference evidence="5 6" key="1">
    <citation type="submission" date="2024-02" db="EMBL/GenBank/DDBJ databases">
        <title>de novo genome assembly of Solanum bulbocastanum strain 11H21.</title>
        <authorList>
            <person name="Hosaka A.J."/>
        </authorList>
    </citation>
    <scope>NUCLEOTIDE SEQUENCE [LARGE SCALE GENOMIC DNA]</scope>
    <source>
        <tissue evidence="5">Young leaves</tissue>
    </source>
</reference>
<feature type="domain" description="K Homology" evidence="4">
    <location>
        <begin position="302"/>
        <end position="371"/>
    </location>
</feature>
<feature type="domain" description="K Homology" evidence="4">
    <location>
        <begin position="383"/>
        <end position="457"/>
    </location>
</feature>
<accession>A0AAN8Y7A0</accession>
<dbReference type="EMBL" id="JBANQN010000008">
    <property type="protein sequence ID" value="KAK6781977.1"/>
    <property type="molecule type" value="Genomic_DNA"/>
</dbReference>
<gene>
    <name evidence="5" type="ORF">RDI58_019773</name>
</gene>
<evidence type="ECO:0000256" key="1">
    <source>
        <dbReference type="ARBA" id="ARBA00022737"/>
    </source>
</evidence>
<feature type="domain" description="K Homology" evidence="4">
    <location>
        <begin position="134"/>
        <end position="212"/>
    </location>
</feature>
<feature type="domain" description="K Homology" evidence="4">
    <location>
        <begin position="551"/>
        <end position="621"/>
    </location>
</feature>
<dbReference type="Proteomes" id="UP001371456">
    <property type="component" value="Unassembled WGS sequence"/>
</dbReference>
<feature type="domain" description="K Homology" evidence="4">
    <location>
        <begin position="31"/>
        <end position="104"/>
    </location>
</feature>
<feature type="region of interest" description="Disordered" evidence="3">
    <location>
        <begin position="1"/>
        <end position="26"/>
    </location>
</feature>
<proteinExistence type="predicted"/>
<evidence type="ECO:0000313" key="5">
    <source>
        <dbReference type="EMBL" id="KAK6781977.1"/>
    </source>
</evidence>
<dbReference type="PROSITE" id="PS50084">
    <property type="entry name" value="KH_TYPE_1"/>
    <property type="match status" value="5"/>
</dbReference>
<comment type="caution">
    <text evidence="5">The sequence shown here is derived from an EMBL/GenBank/DDBJ whole genome shotgun (WGS) entry which is preliminary data.</text>
</comment>
<dbReference type="CDD" id="cd22459">
    <property type="entry name" value="KH-I_PEPPER_rpt1_like"/>
    <property type="match status" value="1"/>
</dbReference>
<keyword evidence="2" id="KW-0694">RNA-binding</keyword>
<sequence>MGETGKRSRRDDGDNKNQKRRTDRDEKSDDELIVYRILCPNNVIGSVIGKNGKVINSIRSETKAKVKVVDPFPGAKDRVILIYCYVKEKEDVEVDQEFNEKKPLCTAQDALLKVYTAIANALAAIGESDKKRKDKEECQLLAPSSQSANIIGKSGTTIKKLRSKLRANIKVVARDASDPTHSCALEFDNFVLITGDPESVRRSLFAISAIMYKFTPKEEIPLTTNVPEVRPSIIIPSDVPIYPGAGIYPNVDPIMPSRSVPSVLGTTQIPELPGYVDAGSPWPIYSSGLPMVSGYSGASQTEELTIRVLCPTNNIGRVIGKGGASIKSVRQTSGARIEVCDAKADRDQCIITVISTESVDDLKSMAVEAVLLLQGKINDEDEDTVTFRLLVPSKIIGCIIGKGGSIVNEIRKRTRADVRISKGERPKCADSNDELVEVSGEVSSVRDALIQIVLRLRDDVIKGREGNHNPSAGADSLRAGGTGFSLAPVLPNVPNVPPAAPLSYEHRIETGNGVGMRSSGSRYGHELLSMGDDSYGAFSSYSSKLYGGLPPPSAVEMVIPGHAVVKVTGKGGSNIDNIRKISGAAVDIIDSKSSRGDQIAIISGATLTKYRGSFFRSSSLEYGSAMLPDRLFSSALLLSAAKLMLHGFQYLVADSSLLLASSVRSGLADMTCGSCAHSVSSDKFSAVCISTIRYILITSERLQILKIL</sequence>
<dbReference type="PANTHER" id="PTHR10288">
    <property type="entry name" value="KH DOMAIN CONTAINING RNA BINDING PROTEIN"/>
    <property type="match status" value="1"/>
</dbReference>
<dbReference type="SUPFAM" id="SSF54791">
    <property type="entry name" value="Eukaryotic type KH-domain (KH-domain type I)"/>
    <property type="match status" value="5"/>
</dbReference>
<dbReference type="Gene3D" id="3.30.1370.10">
    <property type="entry name" value="K Homology domain, type 1"/>
    <property type="match status" value="5"/>
</dbReference>
<evidence type="ECO:0000259" key="4">
    <source>
        <dbReference type="SMART" id="SM00322"/>
    </source>
</evidence>
<evidence type="ECO:0000256" key="3">
    <source>
        <dbReference type="SAM" id="MobiDB-lite"/>
    </source>
</evidence>
<protein>
    <recommendedName>
        <fullName evidence="4">K Homology domain-containing protein</fullName>
    </recommendedName>
</protein>
<dbReference type="GO" id="GO:0003723">
    <property type="term" value="F:RNA binding"/>
    <property type="evidence" value="ECO:0007669"/>
    <property type="project" value="UniProtKB-UniRule"/>
</dbReference>
<keyword evidence="1" id="KW-0677">Repeat</keyword>
<dbReference type="AlphaFoldDB" id="A0AAN8Y7A0"/>
<dbReference type="InterPro" id="IPR004088">
    <property type="entry name" value="KH_dom_type_1"/>
</dbReference>
<evidence type="ECO:0000256" key="2">
    <source>
        <dbReference type="PROSITE-ProRule" id="PRU00117"/>
    </source>
</evidence>
<name>A0AAN8Y7A0_SOLBU</name>
<evidence type="ECO:0000313" key="6">
    <source>
        <dbReference type="Proteomes" id="UP001371456"/>
    </source>
</evidence>
<dbReference type="InterPro" id="IPR036612">
    <property type="entry name" value="KH_dom_type_1_sf"/>
</dbReference>
<keyword evidence="6" id="KW-1185">Reference proteome</keyword>
<dbReference type="SMART" id="SM00322">
    <property type="entry name" value="KH"/>
    <property type="match status" value="5"/>
</dbReference>
<dbReference type="Pfam" id="PF00013">
    <property type="entry name" value="KH_1"/>
    <property type="match status" value="5"/>
</dbReference>